<dbReference type="OrthoDB" id="9805682at2"/>
<evidence type="ECO:0000256" key="3">
    <source>
        <dbReference type="ARBA" id="ARBA00022475"/>
    </source>
</evidence>
<dbReference type="PRINTS" id="PR00812">
    <property type="entry name" value="BCTERIALGSPF"/>
</dbReference>
<dbReference type="Pfam" id="PF00482">
    <property type="entry name" value="T2SSF"/>
    <property type="match status" value="2"/>
</dbReference>
<dbReference type="AlphaFoldDB" id="A0A6N6JKV2"/>
<evidence type="ECO:0000256" key="2">
    <source>
        <dbReference type="ARBA" id="ARBA00005745"/>
    </source>
</evidence>
<protein>
    <submittedName>
        <fullName evidence="9">Type II secretion system protein GspF</fullName>
    </submittedName>
</protein>
<evidence type="ECO:0000313" key="9">
    <source>
        <dbReference type="EMBL" id="GFE66490.1"/>
    </source>
</evidence>
<dbReference type="InterPro" id="IPR042094">
    <property type="entry name" value="T2SS_GspF_sf"/>
</dbReference>
<comment type="caution">
    <text evidence="9">The sequence shown here is derived from an EMBL/GenBank/DDBJ whole genome shotgun (WGS) entry which is preliminary data.</text>
</comment>
<comment type="subcellular location">
    <subcellularLocation>
        <location evidence="1">Cell membrane</location>
        <topology evidence="1">Multi-pass membrane protein</topology>
    </subcellularLocation>
</comment>
<evidence type="ECO:0000313" key="10">
    <source>
        <dbReference type="Proteomes" id="UP000436822"/>
    </source>
</evidence>
<comment type="similarity">
    <text evidence="2">Belongs to the GSP F family.</text>
</comment>
<evidence type="ECO:0000256" key="5">
    <source>
        <dbReference type="ARBA" id="ARBA00022989"/>
    </source>
</evidence>
<dbReference type="PANTHER" id="PTHR30012:SF0">
    <property type="entry name" value="TYPE II SECRETION SYSTEM PROTEIN F-RELATED"/>
    <property type="match status" value="1"/>
</dbReference>
<evidence type="ECO:0000259" key="8">
    <source>
        <dbReference type="Pfam" id="PF00482"/>
    </source>
</evidence>
<keyword evidence="5 7" id="KW-1133">Transmembrane helix</keyword>
<accession>A0A6N6JKV2</accession>
<feature type="domain" description="Type II secretion system protein GspF" evidence="8">
    <location>
        <begin position="75"/>
        <end position="197"/>
    </location>
</feature>
<dbReference type="PANTHER" id="PTHR30012">
    <property type="entry name" value="GENERAL SECRETION PATHWAY PROTEIN"/>
    <property type="match status" value="1"/>
</dbReference>
<keyword evidence="3" id="KW-1003">Cell membrane</keyword>
<feature type="transmembrane region" description="Helical" evidence="7">
    <location>
        <begin position="173"/>
        <end position="196"/>
    </location>
</feature>
<dbReference type="GO" id="GO:0005886">
    <property type="term" value="C:plasma membrane"/>
    <property type="evidence" value="ECO:0007669"/>
    <property type="project" value="UniProtKB-SubCell"/>
</dbReference>
<dbReference type="Proteomes" id="UP000436822">
    <property type="component" value="Unassembled WGS sequence"/>
</dbReference>
<keyword evidence="10" id="KW-1185">Reference proteome</keyword>
<keyword evidence="6 7" id="KW-0472">Membrane</keyword>
<name>A0A6N6JKV2_9RHOB</name>
<proteinExistence type="inferred from homology"/>
<dbReference type="EMBL" id="BLJE01000004">
    <property type="protein sequence ID" value="GFE66490.1"/>
    <property type="molecule type" value="Genomic_DNA"/>
</dbReference>
<dbReference type="Gene3D" id="1.20.81.30">
    <property type="entry name" value="Type II secretion system (T2SS), domain F"/>
    <property type="match status" value="2"/>
</dbReference>
<evidence type="ECO:0000256" key="6">
    <source>
        <dbReference type="ARBA" id="ARBA00023136"/>
    </source>
</evidence>
<feature type="transmembrane region" description="Helical" evidence="7">
    <location>
        <begin position="373"/>
        <end position="403"/>
    </location>
</feature>
<keyword evidence="4 7" id="KW-0812">Transmembrane</keyword>
<feature type="domain" description="Type II secretion system protein GspF" evidence="8">
    <location>
        <begin position="278"/>
        <end position="396"/>
    </location>
</feature>
<dbReference type="InterPro" id="IPR018076">
    <property type="entry name" value="T2SS_GspF_dom"/>
</dbReference>
<dbReference type="InterPro" id="IPR003004">
    <property type="entry name" value="GspF/PilC"/>
</dbReference>
<organism evidence="9 10">
    <name type="scientific">Litoreibacter roseus</name>
    <dbReference type="NCBI Taxonomy" id="2601869"/>
    <lineage>
        <taxon>Bacteria</taxon>
        <taxon>Pseudomonadati</taxon>
        <taxon>Pseudomonadota</taxon>
        <taxon>Alphaproteobacteria</taxon>
        <taxon>Rhodobacterales</taxon>
        <taxon>Roseobacteraceae</taxon>
        <taxon>Litoreibacter</taxon>
    </lineage>
</organism>
<reference evidence="9 10" key="1">
    <citation type="submission" date="2019-12" db="EMBL/GenBank/DDBJ databases">
        <title>Litoreibacter badius sp. nov., a novel bacteriochlorophyll a-containing bacterium in the genus Litoreibacter.</title>
        <authorList>
            <person name="Kanamuro M."/>
            <person name="Takabe Y."/>
            <person name="Mori K."/>
            <person name="Takaichi S."/>
            <person name="Hanada S."/>
        </authorList>
    </citation>
    <scope>NUCLEOTIDE SEQUENCE [LARGE SCALE GENOMIC DNA]</scope>
    <source>
        <strain evidence="9 10">K6</strain>
    </source>
</reference>
<evidence type="ECO:0000256" key="4">
    <source>
        <dbReference type="ARBA" id="ARBA00022692"/>
    </source>
</evidence>
<dbReference type="RefSeq" id="WP_159809542.1">
    <property type="nucleotide sequence ID" value="NZ_BLJE01000004.1"/>
</dbReference>
<feature type="transmembrane region" description="Helical" evidence="7">
    <location>
        <begin position="216"/>
        <end position="244"/>
    </location>
</feature>
<gene>
    <name evidence="9" type="ORF">KIN_35640</name>
</gene>
<sequence length="408" mass="43714">MSTDVFVYKARDTSGARQTGKIAGRNITEATAALKAKGLFPITLEPEASALEAARPISQRIKRTGPMTARQTAEFLSRLAKLVARRITLDRALAIMGESGENRISGTAASIRGALREGVPLSQALRDKAGVTDTVTLALVRGAEVSGDMDKALVTAADILQSRLAVRRRIVTGLLYPGILLVVAIASLALIMIAIIPQFVPLIEDRYDLIPPLGKAVFAVSQIMTTLWPTILAALIGTLFLAWFMARRGTLLKFSARIGSAVPFVRRLVLRNQMMLLLHVLGALLGRDVTLSSALRVVTSSVADARIKASLSDATRRVESGAALSAALKAQALLPYDAIEMIRIGEETGDLRGMVSKTSVDMREAADRDLERFLLLFQPALIVGVGLLIGVSLYALFSAIVAVNTISF</sequence>
<evidence type="ECO:0000256" key="1">
    <source>
        <dbReference type="ARBA" id="ARBA00004651"/>
    </source>
</evidence>
<evidence type="ECO:0000256" key="7">
    <source>
        <dbReference type="SAM" id="Phobius"/>
    </source>
</evidence>